<gene>
    <name evidence="3" type="ORF">LCGC14_2641040</name>
</gene>
<organism evidence="3">
    <name type="scientific">marine sediment metagenome</name>
    <dbReference type="NCBI Taxonomy" id="412755"/>
    <lineage>
        <taxon>unclassified sequences</taxon>
        <taxon>metagenomes</taxon>
        <taxon>ecological metagenomes</taxon>
    </lineage>
</organism>
<evidence type="ECO:0000256" key="1">
    <source>
        <dbReference type="ARBA" id="ARBA00022553"/>
    </source>
</evidence>
<dbReference type="PANTHER" id="PTHR44591:SF3">
    <property type="entry name" value="RESPONSE REGULATORY DOMAIN-CONTAINING PROTEIN"/>
    <property type="match status" value="1"/>
</dbReference>
<dbReference type="InterPro" id="IPR001789">
    <property type="entry name" value="Sig_transdc_resp-reg_receiver"/>
</dbReference>
<comment type="caution">
    <text evidence="3">The sequence shown here is derived from an EMBL/GenBank/DDBJ whole genome shotgun (WGS) entry which is preliminary data.</text>
</comment>
<dbReference type="CDD" id="cd00156">
    <property type="entry name" value="REC"/>
    <property type="match status" value="1"/>
</dbReference>
<dbReference type="AlphaFoldDB" id="A0A0F9C881"/>
<accession>A0A0F9C881</accession>
<feature type="domain" description="Response regulatory" evidence="2">
    <location>
        <begin position="4"/>
        <end position="120"/>
    </location>
</feature>
<dbReference type="InterPro" id="IPR011006">
    <property type="entry name" value="CheY-like_superfamily"/>
</dbReference>
<proteinExistence type="predicted"/>
<name>A0A0F9C881_9ZZZZ</name>
<evidence type="ECO:0000313" key="3">
    <source>
        <dbReference type="EMBL" id="KKK98609.1"/>
    </source>
</evidence>
<dbReference type="PROSITE" id="PS50110">
    <property type="entry name" value="RESPONSE_REGULATORY"/>
    <property type="match status" value="1"/>
</dbReference>
<dbReference type="Pfam" id="PF00072">
    <property type="entry name" value="Response_reg"/>
    <property type="match status" value="1"/>
</dbReference>
<dbReference type="EMBL" id="LAZR01045550">
    <property type="protein sequence ID" value="KKK98609.1"/>
    <property type="molecule type" value="Genomic_DNA"/>
</dbReference>
<sequence>MNKKVMIVDDDEHIRLTVKEVLESEGLEVVTAEGALACLIELEKGFTGIVLMDIMMPDYDGWDAIRMIINTGKYKNIIIAMLTAMDKPDQKMQGLQEYVTDYITKPFDSDELVRVIKDYLTYLDG</sequence>
<dbReference type="GO" id="GO:0000160">
    <property type="term" value="P:phosphorelay signal transduction system"/>
    <property type="evidence" value="ECO:0007669"/>
    <property type="project" value="InterPro"/>
</dbReference>
<reference evidence="3" key="1">
    <citation type="journal article" date="2015" name="Nature">
        <title>Complex archaea that bridge the gap between prokaryotes and eukaryotes.</title>
        <authorList>
            <person name="Spang A."/>
            <person name="Saw J.H."/>
            <person name="Jorgensen S.L."/>
            <person name="Zaremba-Niedzwiedzka K."/>
            <person name="Martijn J."/>
            <person name="Lind A.E."/>
            <person name="van Eijk R."/>
            <person name="Schleper C."/>
            <person name="Guy L."/>
            <person name="Ettema T.J."/>
        </authorList>
    </citation>
    <scope>NUCLEOTIDE SEQUENCE</scope>
</reference>
<dbReference type="PANTHER" id="PTHR44591">
    <property type="entry name" value="STRESS RESPONSE REGULATOR PROTEIN 1"/>
    <property type="match status" value="1"/>
</dbReference>
<protein>
    <recommendedName>
        <fullName evidence="2">Response regulatory domain-containing protein</fullName>
    </recommendedName>
</protein>
<dbReference type="SMART" id="SM00448">
    <property type="entry name" value="REC"/>
    <property type="match status" value="1"/>
</dbReference>
<keyword evidence="1" id="KW-0597">Phosphoprotein</keyword>
<dbReference type="InterPro" id="IPR050595">
    <property type="entry name" value="Bact_response_regulator"/>
</dbReference>
<dbReference type="Gene3D" id="3.40.50.2300">
    <property type="match status" value="1"/>
</dbReference>
<dbReference type="SUPFAM" id="SSF52172">
    <property type="entry name" value="CheY-like"/>
    <property type="match status" value="1"/>
</dbReference>
<evidence type="ECO:0000259" key="2">
    <source>
        <dbReference type="PROSITE" id="PS50110"/>
    </source>
</evidence>